<dbReference type="InterPro" id="IPR058034">
    <property type="entry name" value="BigA_beta"/>
</dbReference>
<organism evidence="3 4">
    <name type="scientific">Candidatus Cetobacterium colombiensis</name>
    <dbReference type="NCBI Taxonomy" id="3073100"/>
    <lineage>
        <taxon>Bacteria</taxon>
        <taxon>Fusobacteriati</taxon>
        <taxon>Fusobacteriota</taxon>
        <taxon>Fusobacteriia</taxon>
        <taxon>Fusobacteriales</taxon>
        <taxon>Fusobacteriaceae</taxon>
        <taxon>Cetobacterium</taxon>
    </lineage>
</organism>
<dbReference type="InterPro" id="IPR005546">
    <property type="entry name" value="Autotransporte_beta"/>
</dbReference>
<dbReference type="Pfam" id="PF25783">
    <property type="entry name" value="BigA_beta"/>
    <property type="match status" value="1"/>
</dbReference>
<dbReference type="EMBL" id="JAVIKH010000022">
    <property type="protein sequence ID" value="MDX8337177.1"/>
    <property type="molecule type" value="Genomic_DNA"/>
</dbReference>
<feature type="domain" description="Autotransporter" evidence="2">
    <location>
        <begin position="2185"/>
        <end position="2449"/>
    </location>
</feature>
<evidence type="ECO:0000313" key="3">
    <source>
        <dbReference type="EMBL" id="MDX8337177.1"/>
    </source>
</evidence>
<evidence type="ECO:0000256" key="1">
    <source>
        <dbReference type="SAM" id="MobiDB-lite"/>
    </source>
</evidence>
<dbReference type="PROSITE" id="PS51208">
    <property type="entry name" value="AUTOTRANSPORTER"/>
    <property type="match status" value="1"/>
</dbReference>
<dbReference type="SUPFAM" id="SSF103515">
    <property type="entry name" value="Autotransporter"/>
    <property type="match status" value="1"/>
</dbReference>
<reference evidence="4" key="1">
    <citation type="submission" date="2023-07" db="EMBL/GenBank/DDBJ databases">
        <authorList>
            <person name="Colorado M.A."/>
            <person name="Villamil L.M."/>
            <person name="Melo J.F."/>
            <person name="Rodriguez J.A."/>
            <person name="Ruiz R.Y."/>
        </authorList>
    </citation>
    <scope>NUCLEOTIDE SEQUENCE [LARGE SCALE GENOMIC DNA]</scope>
    <source>
        <strain evidence="4">C33</strain>
    </source>
</reference>
<dbReference type="Proteomes" id="UP001279681">
    <property type="component" value="Unassembled WGS sequence"/>
</dbReference>
<dbReference type="InterPro" id="IPR036709">
    <property type="entry name" value="Autotransporte_beta_dom_sf"/>
</dbReference>
<sequence length="2449" mass="261701">MKSIYNEEKILKRYLKNHVSLSMDTMVKFLITGMIGVSLTACGGGGGGGSSDNSTPPVKPPVVEPEQPNMGKPEDSILPEIGVDKTWDLEKEVQSLSGEKFNQLLSEGKIYEKDGKYYIVVDEENKVAQEVVGDSNMGKPEDSILPDMGVDKAWDLEKEVQNLDGEKFTQLLSEGKIYEKDGKYYIVVDEENKVAQEVVVDPNMGKPEDSILPDMGVDKAWDLEKEVQSLDGEKFTQLLSEGKIYEKDGKYYIVVDEENKVAQEVVVDPNMGKPEDSILPEIGVDKAWDLKDGVQELEGSEFNRLLSEGKIYEKDGKYYIVVDEENKVVQEVSSKDNIIGEQDLILNENKEHTYNNTVLYKVSNSTVTVSEETTLAVKGDKAAAVYAVDTVTKAELLGDRTTVVENKGNIDVTGHNSVGMVSKGETTKVINSGTIVGVSEEREDIKTYIYGMAAVENGLAENNGSIKIEGAGVGMLAQDKGTVENKGNIVVEGNGIYLTDSEGNIIKDEKGSTGIRIEDNSVGINDGKIETVGSFNNGMYTQNKGTIINNGEIKSSSSVVYVDDSGFDSMTGEFIEERGIGYSYETVMEGRENSYIENNGTLTGEGSVFGVVARFGSEGINKGNIDIQGKVEKYEGNEEILNNNNDGTHMVSFAVGMRARDNSAVINEGNINIIGGLANGIDARRQSEGVNKGNIYLESTEYLETYAWVNEDGKEEKEDEVEHTWLTGMRGSVESKVVNEKNISLKGKGTAIGTYDKSEGINKGDLELESVEYLEPYSWIDEEGVEHTKEELNHTWLNGMEAYLNSKVLNEKNIYLKGEGTGLRATENSEGKNNGTIIGESIIYTATTNDSNGNEIQEERETWITGMEANKNSTIENNGLIQILGSGRGMAIYENSEGINNNLISVEGKSAIGAEISNSGKFINSENGSIEVKATKDYAAGVRAYNYLSVDQEIGTSIIENHGKIRVEKVETDSELDSYAGASVIGINAQGGKYNDENGNVIEIGNVEVINTGLVHVVGDKGIGISVENGSLVNSGEILLEGKNTTALNISGTGKLVNTSNLEATGVGIRAQNWDMRQENSVIENEGNIAVVGNGEIVIKNPIENYPNQTNAAKGIEGNGSDIYNSGDIVATGDGAYLEYEVGSEIRKISTQAAQGIFANNSTVVKNDGNILVTGESQESWNGAKGIYASGKSSYDETVEYEKVKVENTGAIEVNGKYGVGIGVQGGDLVNTGKIDVNGVSSKGISLSNSYNSKVISKVENEGDITATGDGEKGSESYYSLDAAQGISSNGVDLKNSGNITVIGDGKEIQKGAVGIFATGTSDYDSSTDSIVYKKVSVENAGQIKVNGTYAQGIVVELGDLINTGKIDVNGVGSVGLKVGLSNAYPGIQNDVNRKIENEGDITVTGDGALIEKPGISYKEQIGAAIGIEARETDVYNSGKIEVTGDAKYTNDGYLQFTSGVRGIKLENPFYGGATLPPNKTLENLGDIVLTGKGQIKGIETGGVDILNTGNIVINNGKLETSGVSYGETIGIDASSVKNFKNTGNIEITREGQESYLGAIGVNLTSSASSLDVKLFENTGNIKISSNNGVGIKTDNDIVNLGDINIVGENGVAITLSNYSDSNTKIENEGNIFVQGDRGVGINGNRVNNSGNITLVGNNTIGIKNDSSGEINHIGQIVIEGNNSYGIISSGNLNLDGKIIMTGDNNTGIVFTNWSSLSSSGLSTVELTGKGVLGAKYSVENTYERDLNLSIKIDGEGTGLELERGDLNFKGEIIIDGSFDSEGSVGILTKNNYSINNSNGYIYMNGKNMVGIKGLDSANITNGESAVINISGENAVGISSYNYSYNRGVVTNNGKIEVESYYDARGIDSYGNDVINNGIINVKGTGLVGGFDSAAIRVQGFGATATNNGTINVAGTGTWGMYAGVDGTAINAKDGVINVSATAEGAMVASGGTAINHGTINIEAGNTNTNIVDLDAKGNEVIKSAMYATNGGTIENYGTINSNGDLTLGSTDGGAYVIGTSEDGSYGKISAKNVSIDGDVVVSAGITKNGFKNEYTMQNVVDAEDIKLGDNFNFTSNSLLYDASAVTDRWGNLDATLSRNDKTLSDFTTGYITSTANIFGKYQNEDSFKTLSSDAKEVIKAIDTSSVESINETLNGLTPTIYANLGRQILETSETFKEQDMVAINSLGENSYNFTFIGEYQDVDSRDNIEGYKSKMSGFVGAMNFGDGTFGTIGYGYNAVDYKDNGKGHIQTIHLGLNRLGKYEGVDYKFGIGGEYNFHENKRDIDLLGRRAESDFDSYGVRASGEVSKVFGEKAYVKPYLGLDLAHMKYDSFTESNANSLNANVESENYTSVLPKVGFVVGDRFHGLDLFAGVEYSYELGNMDKEQNFSYEGFEGSGKLPKDSLECGTTGVKAGASYEVNNFTLGASVGKNFGRRDNSFVNMSLGYRF</sequence>
<dbReference type="Pfam" id="PF03797">
    <property type="entry name" value="Autotransporter"/>
    <property type="match status" value="1"/>
</dbReference>
<name>A0ABU4WDS4_9FUSO</name>
<protein>
    <recommendedName>
        <fullName evidence="2">Autotransporter domain-containing protein</fullName>
    </recommendedName>
</protein>
<keyword evidence="4" id="KW-1185">Reference proteome</keyword>
<proteinExistence type="predicted"/>
<accession>A0ABU4WDS4</accession>
<dbReference type="RefSeq" id="WP_320314530.1">
    <property type="nucleotide sequence ID" value="NZ_JAVIKH010000022.1"/>
</dbReference>
<gene>
    <name evidence="3" type="ORF">RFV38_11855</name>
</gene>
<evidence type="ECO:0000259" key="2">
    <source>
        <dbReference type="PROSITE" id="PS51208"/>
    </source>
</evidence>
<comment type="caution">
    <text evidence="3">The sequence shown here is derived from an EMBL/GenBank/DDBJ whole genome shotgun (WGS) entry which is preliminary data.</text>
</comment>
<dbReference type="SMART" id="SM00869">
    <property type="entry name" value="Autotransporter"/>
    <property type="match status" value="1"/>
</dbReference>
<dbReference type="Gene3D" id="2.40.128.130">
    <property type="entry name" value="Autotransporter beta-domain"/>
    <property type="match status" value="1"/>
</dbReference>
<feature type="region of interest" description="Disordered" evidence="1">
    <location>
        <begin position="44"/>
        <end position="78"/>
    </location>
</feature>
<evidence type="ECO:0000313" key="4">
    <source>
        <dbReference type="Proteomes" id="UP001279681"/>
    </source>
</evidence>